<evidence type="ECO:0000313" key="4">
    <source>
        <dbReference type="Proteomes" id="UP000186313"/>
    </source>
</evidence>
<keyword evidence="1" id="KW-0812">Transmembrane</keyword>
<accession>A0A1Q9HAY4</accession>
<dbReference type="InterPro" id="IPR012495">
    <property type="entry name" value="TadE-like_dom"/>
</dbReference>
<organism evidence="3 4">
    <name type="scientific">Vibrio panuliri</name>
    <dbReference type="NCBI Taxonomy" id="1381081"/>
    <lineage>
        <taxon>Bacteria</taxon>
        <taxon>Pseudomonadati</taxon>
        <taxon>Pseudomonadota</taxon>
        <taxon>Gammaproteobacteria</taxon>
        <taxon>Vibrionales</taxon>
        <taxon>Vibrionaceae</taxon>
        <taxon>Vibrio</taxon>
    </lineage>
</organism>
<evidence type="ECO:0000313" key="3">
    <source>
        <dbReference type="EMBL" id="OLQ86336.1"/>
    </source>
</evidence>
<dbReference type="Proteomes" id="UP000186313">
    <property type="component" value="Unassembled WGS sequence"/>
</dbReference>
<gene>
    <name evidence="3" type="ORF">BIY22_11860</name>
</gene>
<keyword evidence="1" id="KW-1133">Transmembrane helix</keyword>
<name>A0A1Q9HAY4_9VIBR</name>
<dbReference type="AlphaFoldDB" id="A0A1Q9HAY4"/>
<comment type="caution">
    <text evidence="3">The sequence shown here is derived from an EMBL/GenBank/DDBJ whole genome shotgun (WGS) entry which is preliminary data.</text>
</comment>
<feature type="transmembrane region" description="Helical" evidence="1">
    <location>
        <begin position="12"/>
        <end position="36"/>
    </location>
</feature>
<evidence type="ECO:0000256" key="1">
    <source>
        <dbReference type="SAM" id="Phobius"/>
    </source>
</evidence>
<keyword evidence="1" id="KW-0472">Membrane</keyword>
<proteinExistence type="predicted"/>
<sequence length="175" mass="20339">MLKRRNKGVVSIEFAMGFMMFWWLCMALVEVSYMSYVSAVTDLAVSEASRASRLEDQVSKDCVGSQCFNSYSARFKQALYDNQSLWAKLIDHDKFEFSVQYLKSQTELENLKDDFCPLGAGEKESECGKYTDSAIAVYRVNYAYQPMFNYFINSSQLFTREAIVVQEYERDQFNF</sequence>
<dbReference type="Pfam" id="PF07811">
    <property type="entry name" value="TadE"/>
    <property type="match status" value="1"/>
</dbReference>
<dbReference type="EMBL" id="MJMJ01000043">
    <property type="protein sequence ID" value="OLQ86336.1"/>
    <property type="molecule type" value="Genomic_DNA"/>
</dbReference>
<feature type="domain" description="TadE-like" evidence="2">
    <location>
        <begin position="8"/>
        <end position="50"/>
    </location>
</feature>
<dbReference type="OrthoDB" id="6555614at2"/>
<evidence type="ECO:0000259" key="2">
    <source>
        <dbReference type="Pfam" id="PF07811"/>
    </source>
</evidence>
<dbReference type="STRING" id="1381081.BIY22_11860"/>
<protein>
    <submittedName>
        <fullName evidence="3">Pilus assembly protein TadE</fullName>
    </submittedName>
</protein>
<reference evidence="3 4" key="1">
    <citation type="submission" date="2016-09" db="EMBL/GenBank/DDBJ databases">
        <title>Genomic Taxonomy of the Vibrionaceae.</title>
        <authorList>
            <person name="Gonzalez-Castillo A."/>
            <person name="Gomez-Gil B."/>
            <person name="Enciso-Ibarra K."/>
        </authorList>
    </citation>
    <scope>NUCLEOTIDE SEQUENCE [LARGE SCALE GENOMIC DNA]</scope>
    <source>
        <strain evidence="3 4">CAIM 703</strain>
    </source>
</reference>